<dbReference type="InterPro" id="IPR014756">
    <property type="entry name" value="Ig_E-set"/>
</dbReference>
<dbReference type="PROSITE" id="PS51166">
    <property type="entry name" value="CBM20"/>
    <property type="match status" value="1"/>
</dbReference>
<evidence type="ECO:0000259" key="1">
    <source>
        <dbReference type="PROSITE" id="PS51166"/>
    </source>
</evidence>
<dbReference type="CDD" id="cd07184">
    <property type="entry name" value="E_set_Isoamylase_like_N"/>
    <property type="match status" value="1"/>
</dbReference>
<feature type="domain" description="CBM20" evidence="1">
    <location>
        <begin position="8"/>
        <end position="103"/>
    </location>
</feature>
<dbReference type="Proteomes" id="UP000199532">
    <property type="component" value="Unassembled WGS sequence"/>
</dbReference>
<dbReference type="AlphaFoldDB" id="A0A1H6RAA5"/>
<dbReference type="InterPro" id="IPR013783">
    <property type="entry name" value="Ig-like_fold"/>
</dbReference>
<dbReference type="EMBL" id="FNXY01000002">
    <property type="protein sequence ID" value="SEI52749.1"/>
    <property type="molecule type" value="Genomic_DNA"/>
</dbReference>
<evidence type="ECO:0000313" key="3">
    <source>
        <dbReference type="Proteomes" id="UP000199532"/>
    </source>
</evidence>
<dbReference type="SMART" id="SM01065">
    <property type="entry name" value="CBM_2"/>
    <property type="match status" value="1"/>
</dbReference>
<dbReference type="STRING" id="408657.SAMN04487995_1154"/>
<dbReference type="InterPro" id="IPR002044">
    <property type="entry name" value="CBM20"/>
</dbReference>
<accession>A0A1H6RAA5</accession>
<sequence length="103" mass="11613">MAITKQYLKSKPVVKVTFTLPAEAVEKTEKVSLVGEFNGWNPEEAVALKKQKDGSFKGSLDLVPGKEYQFRYLLDNEKWENDWEADKYVSAGVDAEENSVVVL</sequence>
<proteinExistence type="predicted"/>
<organism evidence="2 3">
    <name type="scientific">Dyadobacter koreensis</name>
    <dbReference type="NCBI Taxonomy" id="408657"/>
    <lineage>
        <taxon>Bacteria</taxon>
        <taxon>Pseudomonadati</taxon>
        <taxon>Bacteroidota</taxon>
        <taxon>Cytophagia</taxon>
        <taxon>Cytophagales</taxon>
        <taxon>Spirosomataceae</taxon>
        <taxon>Dyadobacter</taxon>
    </lineage>
</organism>
<reference evidence="2 3" key="1">
    <citation type="submission" date="2016-10" db="EMBL/GenBank/DDBJ databases">
        <authorList>
            <person name="de Groot N.N."/>
        </authorList>
    </citation>
    <scope>NUCLEOTIDE SEQUENCE [LARGE SCALE GENOMIC DNA]</scope>
    <source>
        <strain evidence="2 3">DSM 19938</strain>
    </source>
</reference>
<dbReference type="RefSeq" id="WP_090333216.1">
    <property type="nucleotide sequence ID" value="NZ_FNXY01000002.1"/>
</dbReference>
<dbReference type="Gene3D" id="2.60.40.10">
    <property type="entry name" value="Immunoglobulins"/>
    <property type="match status" value="1"/>
</dbReference>
<keyword evidence="3" id="KW-1185">Reference proteome</keyword>
<gene>
    <name evidence="2" type="ORF">SAMN04487995_1154</name>
</gene>
<dbReference type="Pfam" id="PF00686">
    <property type="entry name" value="CBM_20"/>
    <property type="match status" value="1"/>
</dbReference>
<dbReference type="OrthoDB" id="5451596at2"/>
<name>A0A1H6RAA5_9BACT</name>
<evidence type="ECO:0000313" key="2">
    <source>
        <dbReference type="EMBL" id="SEI52749.1"/>
    </source>
</evidence>
<protein>
    <submittedName>
        <fullName evidence="2">Starch binding domain-containing protein</fullName>
    </submittedName>
</protein>
<dbReference type="SUPFAM" id="SSF81296">
    <property type="entry name" value="E set domains"/>
    <property type="match status" value="1"/>
</dbReference>
<dbReference type="GO" id="GO:2001070">
    <property type="term" value="F:starch binding"/>
    <property type="evidence" value="ECO:0007669"/>
    <property type="project" value="InterPro"/>
</dbReference>